<dbReference type="AlphaFoldDB" id="A0A6C0LYW2"/>
<accession>A0A6C0LYW2</accession>
<evidence type="ECO:0000313" key="1">
    <source>
        <dbReference type="EMBL" id="QHU35218.1"/>
    </source>
</evidence>
<organism evidence="1">
    <name type="scientific">viral metagenome</name>
    <dbReference type="NCBI Taxonomy" id="1070528"/>
    <lineage>
        <taxon>unclassified sequences</taxon>
        <taxon>metagenomes</taxon>
        <taxon>organismal metagenomes</taxon>
    </lineage>
</organism>
<protein>
    <recommendedName>
        <fullName evidence="2">AlgX/AlgJ SGNH hydrolase-like domain-containing protein</fullName>
    </recommendedName>
</protein>
<reference evidence="1" key="1">
    <citation type="journal article" date="2020" name="Nature">
        <title>Giant virus diversity and host interactions through global metagenomics.</title>
        <authorList>
            <person name="Schulz F."/>
            <person name="Roux S."/>
            <person name="Paez-Espino D."/>
            <person name="Jungbluth S."/>
            <person name="Walsh D.A."/>
            <person name="Denef V.J."/>
            <person name="McMahon K.D."/>
            <person name="Konstantinidis K.T."/>
            <person name="Eloe-Fadrosh E.A."/>
            <person name="Kyrpides N.C."/>
            <person name="Woyke T."/>
        </authorList>
    </citation>
    <scope>NUCLEOTIDE SEQUENCE</scope>
    <source>
        <strain evidence="1">GVMAG-S-1017745-26</strain>
    </source>
</reference>
<name>A0A6C0LYW2_9ZZZZ</name>
<evidence type="ECO:0008006" key="2">
    <source>
        <dbReference type="Google" id="ProtNLM"/>
    </source>
</evidence>
<proteinExistence type="predicted"/>
<dbReference type="EMBL" id="MN740584">
    <property type="protein sequence ID" value="QHU35218.1"/>
    <property type="molecule type" value="Genomic_DNA"/>
</dbReference>
<sequence length="287" mass="34577">MHKTLKGKDNYLFLINDGNNSLITHTTNKFHQSDKNIIREKKNINNFYLLIYPDKEVICKKFLPNNIELKYRTSFDLHKTMLGDDLLDVTNLLEPTDYYKTDSHMNNKGNLKIYNYFIDFLEKKFPENKIEKKKFELNKVETPSLTSIGMGIGDLTWEYNKKNIILDDISDIYYKMPDEYNFYNKPYNYNEENFRILDKNLTDISIKYKNEFMGWDTVSNSIFYHKSKTPSVNKKVLVFYDSFLLHCIQLYKNLFNEIYFIKSTFNFNYLKIIEPDLVFEFRIERFL</sequence>